<evidence type="ECO:0000313" key="2">
    <source>
        <dbReference type="EMBL" id="HIZ30058.1"/>
    </source>
</evidence>
<proteinExistence type="predicted"/>
<reference evidence="2" key="1">
    <citation type="journal article" date="2021" name="PeerJ">
        <title>Extensive microbial diversity within the chicken gut microbiome revealed by metagenomics and culture.</title>
        <authorList>
            <person name="Gilroy R."/>
            <person name="Ravi A."/>
            <person name="Getino M."/>
            <person name="Pursley I."/>
            <person name="Horton D.L."/>
            <person name="Alikhan N.F."/>
            <person name="Baker D."/>
            <person name="Gharbi K."/>
            <person name="Hall N."/>
            <person name="Watson M."/>
            <person name="Adriaenssens E.M."/>
            <person name="Foster-Nyarko E."/>
            <person name="Jarju S."/>
            <person name="Secka A."/>
            <person name="Antonio M."/>
            <person name="Oren A."/>
            <person name="Chaudhuri R.R."/>
            <person name="La Ragione R."/>
            <person name="Hildebrand F."/>
            <person name="Pallen M.J."/>
        </authorList>
    </citation>
    <scope>NUCLEOTIDE SEQUENCE</scope>
    <source>
        <strain evidence="2">ChiGjej4B4-18154</strain>
    </source>
</reference>
<dbReference type="EMBL" id="DXBV01000021">
    <property type="protein sequence ID" value="HIZ30058.1"/>
    <property type="molecule type" value="Genomic_DNA"/>
</dbReference>
<name>A0A9D2E2J9_9FIRM</name>
<dbReference type="Pfam" id="PF19854">
    <property type="entry name" value="DUF6329"/>
    <property type="match status" value="1"/>
</dbReference>
<reference evidence="2" key="2">
    <citation type="submission" date="2021-04" db="EMBL/GenBank/DDBJ databases">
        <authorList>
            <person name="Gilroy R."/>
        </authorList>
    </citation>
    <scope>NUCLEOTIDE SEQUENCE</scope>
    <source>
        <strain evidence="2">ChiGjej4B4-18154</strain>
    </source>
</reference>
<dbReference type="Proteomes" id="UP000824035">
    <property type="component" value="Unassembled WGS sequence"/>
</dbReference>
<organism evidence="2 3">
    <name type="scientific">Candidatus Allofournierella merdipullorum</name>
    <dbReference type="NCBI Taxonomy" id="2838595"/>
    <lineage>
        <taxon>Bacteria</taxon>
        <taxon>Bacillati</taxon>
        <taxon>Bacillota</taxon>
        <taxon>Clostridia</taxon>
        <taxon>Eubacteriales</taxon>
        <taxon>Oscillospiraceae</taxon>
        <taxon>Allofournierella</taxon>
    </lineage>
</organism>
<sequence length="140" mass="16030">MDEKQYAVFCRKGSDVDELIECAASPGMQKTKTPFQVEKVVVLSDAEYAIFRKEGFMQDQVFLFENGDHMWFDPSESCWHCLLIKGEHSREGILVEAEGYCYARYAAHVPDCSLVRVGDVPVQLEYPVKPPHKKKEAPER</sequence>
<feature type="domain" description="DUF6329" evidence="1">
    <location>
        <begin position="78"/>
        <end position="112"/>
    </location>
</feature>
<evidence type="ECO:0000313" key="3">
    <source>
        <dbReference type="Proteomes" id="UP000824035"/>
    </source>
</evidence>
<accession>A0A9D2E2J9</accession>
<dbReference type="InterPro" id="IPR046292">
    <property type="entry name" value="DUF6329"/>
</dbReference>
<comment type="caution">
    <text evidence="2">The sequence shown here is derived from an EMBL/GenBank/DDBJ whole genome shotgun (WGS) entry which is preliminary data.</text>
</comment>
<gene>
    <name evidence="2" type="ORF">H9813_02340</name>
</gene>
<dbReference type="AlphaFoldDB" id="A0A9D2E2J9"/>
<evidence type="ECO:0000259" key="1">
    <source>
        <dbReference type="Pfam" id="PF19854"/>
    </source>
</evidence>
<protein>
    <recommendedName>
        <fullName evidence="1">DUF6329 domain-containing protein</fullName>
    </recommendedName>
</protein>